<dbReference type="Proteomes" id="UP001362899">
    <property type="component" value="Unassembled WGS sequence"/>
</dbReference>
<keyword evidence="4" id="KW-0963">Cytoplasm</keyword>
<feature type="domain" description="Suppressor of forked" evidence="5">
    <location>
        <begin position="14"/>
        <end position="496"/>
    </location>
</feature>
<comment type="subcellular location">
    <subcellularLocation>
        <location evidence="4">Nucleus</location>
    </subcellularLocation>
    <subcellularLocation>
        <location evidence="4">Cytoplasm</location>
    </subcellularLocation>
    <text evidence="4">Nucleus and/or cytoplasm.</text>
</comment>
<comment type="function">
    <text evidence="4">Component of the cleavage factor IA (CFIA) complex, which is involved in the endonucleolytic cleavage during polyadenylation-dependent pre-mRNA 3'-end formation.</text>
</comment>
<protein>
    <recommendedName>
        <fullName evidence="3 4">mRNA 3'-end-processing protein RNA14</fullName>
    </recommendedName>
</protein>
<dbReference type="InterPro" id="IPR011990">
    <property type="entry name" value="TPR-like_helical_dom_sf"/>
</dbReference>
<evidence type="ECO:0000313" key="6">
    <source>
        <dbReference type="EMBL" id="GMM49161.1"/>
    </source>
</evidence>
<evidence type="ECO:0000256" key="3">
    <source>
        <dbReference type="ARBA" id="ARBA00026188"/>
    </source>
</evidence>
<organism evidence="6 7">
    <name type="scientific">Starmerella bacillaris</name>
    <name type="common">Yeast</name>
    <name type="synonym">Candida zemplinina</name>
    <dbReference type="NCBI Taxonomy" id="1247836"/>
    <lineage>
        <taxon>Eukaryota</taxon>
        <taxon>Fungi</taxon>
        <taxon>Dikarya</taxon>
        <taxon>Ascomycota</taxon>
        <taxon>Saccharomycotina</taxon>
        <taxon>Dipodascomycetes</taxon>
        <taxon>Dipodascales</taxon>
        <taxon>Trichomonascaceae</taxon>
        <taxon>Starmerella</taxon>
    </lineage>
</organism>
<dbReference type="PANTHER" id="PTHR19980:SF0">
    <property type="entry name" value="CLEAVAGE STIMULATION FACTOR SUBUNIT 3"/>
    <property type="match status" value="1"/>
</dbReference>
<dbReference type="GO" id="GO:0005634">
    <property type="term" value="C:nucleus"/>
    <property type="evidence" value="ECO:0007669"/>
    <property type="project" value="UniProtKB-SubCell"/>
</dbReference>
<name>A0AAV5RD31_STABA</name>
<keyword evidence="2 4" id="KW-0539">Nucleus</keyword>
<dbReference type="GO" id="GO:0003729">
    <property type="term" value="F:mRNA binding"/>
    <property type="evidence" value="ECO:0007669"/>
    <property type="project" value="TreeGrafter"/>
</dbReference>
<dbReference type="InterPro" id="IPR008847">
    <property type="entry name" value="Suf"/>
</dbReference>
<dbReference type="AlphaFoldDB" id="A0AAV5RD31"/>
<evidence type="ECO:0000259" key="5">
    <source>
        <dbReference type="Pfam" id="PF05843"/>
    </source>
</evidence>
<evidence type="ECO:0000256" key="1">
    <source>
        <dbReference type="ARBA" id="ARBA00022737"/>
    </source>
</evidence>
<keyword evidence="1" id="KW-0677">Repeat</keyword>
<comment type="caution">
    <text evidence="6">The sequence shown here is derived from an EMBL/GenBank/DDBJ whole genome shotgun (WGS) entry which is preliminary data.</text>
</comment>
<reference evidence="6 7" key="1">
    <citation type="journal article" date="2023" name="Elife">
        <title>Identification of key yeast species and microbe-microbe interactions impacting larval growth of Drosophila in the wild.</title>
        <authorList>
            <person name="Mure A."/>
            <person name="Sugiura Y."/>
            <person name="Maeda R."/>
            <person name="Honda K."/>
            <person name="Sakurai N."/>
            <person name="Takahashi Y."/>
            <person name="Watada M."/>
            <person name="Katoh T."/>
            <person name="Gotoh A."/>
            <person name="Gotoh Y."/>
            <person name="Taniguchi I."/>
            <person name="Nakamura K."/>
            <person name="Hayashi T."/>
            <person name="Katayama T."/>
            <person name="Uemura T."/>
            <person name="Hattori Y."/>
        </authorList>
    </citation>
    <scope>NUCLEOTIDE SEQUENCE [LARGE SCALE GENOMIC DNA]</scope>
    <source>
        <strain evidence="6 7">SB-73</strain>
    </source>
</reference>
<gene>
    <name evidence="6" type="ORF">DASB73_001190</name>
</gene>
<dbReference type="Gene3D" id="1.25.40.1040">
    <property type="match status" value="1"/>
</dbReference>
<proteinExistence type="predicted"/>
<dbReference type="SUPFAM" id="SSF48452">
    <property type="entry name" value="TPR-like"/>
    <property type="match status" value="1"/>
</dbReference>
<dbReference type="Pfam" id="PF05843">
    <property type="entry name" value="Suf"/>
    <property type="match status" value="1"/>
</dbReference>
<dbReference type="InterPro" id="IPR003107">
    <property type="entry name" value="HAT"/>
</dbReference>
<evidence type="ECO:0000313" key="7">
    <source>
        <dbReference type="Proteomes" id="UP001362899"/>
    </source>
</evidence>
<accession>A0AAV5RD31</accession>
<dbReference type="PANTHER" id="PTHR19980">
    <property type="entry name" value="RNA CLEAVAGE STIMULATION FACTOR"/>
    <property type="match status" value="1"/>
</dbReference>
<dbReference type="EMBL" id="BTGC01000001">
    <property type="protein sequence ID" value="GMM49161.1"/>
    <property type="molecule type" value="Genomic_DNA"/>
</dbReference>
<sequence length="539" mass="62522">MKDNKYWRDKLATAPAEDVKTICDSILEIWPASSDAWIKLIELYSVPEEVDNLKQVFEKCLAITQDSKVFEKYLEYIKANKPDDLSSAYEFVLENLFCDPSAGSLWQQYIDHLQSTEANGDWEEQFKMDKVRRAYKKAVSLPLDNVEMLWRKYGQFENKISRLSARKFIDERSPHYMRARQCYKTYQQLQKVISNNTMPDINESKTAWPKWRRIVEFEQQNLLELAESELNERIGLCLKKVQIYARFSEDMWYFCAEASSDDNASMEMLAEGLRALPESALLTFKSATFKESKSDFEGAKQCLYAFIETVISANNDASQGYAELCRFTNRSSGLEAARKVLISAFERLENPTPYIYLAACELERDTPLELHFFKLGFRRCLDKGPGSYPFVYEYLLCLYKRGDYLNARAVLDQFDISSDLNHTENSDVMQTAENEPGTILETNPYIKSIYDLVLSVERVNYRSGLSSSYLQQLESVYASIFKRNDMDMFRTRFDIEVEVEEEVVTKLQQFLQMLPPSKAYDGPSLNIANLMQLIVAKCE</sequence>
<keyword evidence="4" id="KW-0507">mRNA processing</keyword>
<evidence type="ECO:0000256" key="2">
    <source>
        <dbReference type="ARBA" id="ARBA00023242"/>
    </source>
</evidence>
<evidence type="ECO:0000256" key="4">
    <source>
        <dbReference type="RuleBase" id="RU369035"/>
    </source>
</evidence>
<dbReference type="SMART" id="SM00386">
    <property type="entry name" value="HAT"/>
    <property type="match status" value="3"/>
</dbReference>
<keyword evidence="7" id="KW-1185">Reference proteome</keyword>
<dbReference type="GO" id="GO:0005737">
    <property type="term" value="C:cytoplasm"/>
    <property type="evidence" value="ECO:0007669"/>
    <property type="project" value="UniProtKB-SubCell"/>
</dbReference>
<dbReference type="GO" id="GO:0180010">
    <property type="term" value="P:co-transcriptional mRNA 3'-end processing, cleavage and polyadenylation pathway"/>
    <property type="evidence" value="ECO:0007669"/>
    <property type="project" value="UniProtKB-UniRule"/>
</dbReference>
<dbReference type="InterPro" id="IPR045243">
    <property type="entry name" value="Rna14-like"/>
</dbReference>